<proteinExistence type="predicted"/>
<accession>A0ABV8Q8P4</accession>
<dbReference type="RefSeq" id="WP_390228626.1">
    <property type="nucleotide sequence ID" value="NZ_JBHSCN010000005.1"/>
</dbReference>
<sequence>MPILYLDFPGVDEEEPADEAVSLVKRFHWVDWRDNRFADVGSREYRLGVAEMAARLVEANRVAEHAEIVDLAIQRADDEDEGVIELLARFEVTLPDVSATTQEIGSVIVEIGALAEESGEEIQKPANQTFAKGLNLVRRFAKNLAEPVARIKSLGDDFTRQLLMLTSESERSLSERPKNPRALTNFARSLIKSGSLLPTRRPG</sequence>
<comment type="caution">
    <text evidence="1">The sequence shown here is derived from an EMBL/GenBank/DDBJ whole genome shotgun (WGS) entry which is preliminary data.</text>
</comment>
<name>A0ABV8Q8P4_9MICO</name>
<dbReference type="EMBL" id="JBHSCN010000005">
    <property type="protein sequence ID" value="MFC4243549.1"/>
    <property type="molecule type" value="Genomic_DNA"/>
</dbReference>
<reference evidence="2" key="1">
    <citation type="journal article" date="2019" name="Int. J. Syst. Evol. Microbiol.">
        <title>The Global Catalogue of Microorganisms (GCM) 10K type strain sequencing project: providing services to taxonomists for standard genome sequencing and annotation.</title>
        <authorList>
            <consortium name="The Broad Institute Genomics Platform"/>
            <consortium name="The Broad Institute Genome Sequencing Center for Infectious Disease"/>
            <person name="Wu L."/>
            <person name="Ma J."/>
        </authorList>
    </citation>
    <scope>NUCLEOTIDE SEQUENCE [LARGE SCALE GENOMIC DNA]</scope>
    <source>
        <strain evidence="2">CGMCC 1.10363</strain>
    </source>
</reference>
<dbReference type="Proteomes" id="UP001595900">
    <property type="component" value="Unassembled WGS sequence"/>
</dbReference>
<protein>
    <submittedName>
        <fullName evidence="1">Uncharacterized protein</fullName>
    </submittedName>
</protein>
<organism evidence="1 2">
    <name type="scientific">Gryllotalpicola reticulitermitis</name>
    <dbReference type="NCBI Taxonomy" id="1184153"/>
    <lineage>
        <taxon>Bacteria</taxon>
        <taxon>Bacillati</taxon>
        <taxon>Actinomycetota</taxon>
        <taxon>Actinomycetes</taxon>
        <taxon>Micrococcales</taxon>
        <taxon>Microbacteriaceae</taxon>
        <taxon>Gryllotalpicola</taxon>
    </lineage>
</organism>
<gene>
    <name evidence="1" type="ORF">ACFOYW_09195</name>
</gene>
<keyword evidence="2" id="KW-1185">Reference proteome</keyword>
<evidence type="ECO:0000313" key="2">
    <source>
        <dbReference type="Proteomes" id="UP001595900"/>
    </source>
</evidence>
<evidence type="ECO:0000313" key="1">
    <source>
        <dbReference type="EMBL" id="MFC4243549.1"/>
    </source>
</evidence>